<gene>
    <name evidence="2" type="ORF">CEXT_47111</name>
</gene>
<reference evidence="2 3" key="1">
    <citation type="submission" date="2021-06" db="EMBL/GenBank/DDBJ databases">
        <title>Caerostris extrusa draft genome.</title>
        <authorList>
            <person name="Kono N."/>
            <person name="Arakawa K."/>
        </authorList>
    </citation>
    <scope>NUCLEOTIDE SEQUENCE [LARGE SCALE GENOMIC DNA]</scope>
</reference>
<keyword evidence="3" id="KW-1185">Reference proteome</keyword>
<proteinExistence type="predicted"/>
<organism evidence="2 3">
    <name type="scientific">Caerostris extrusa</name>
    <name type="common">Bark spider</name>
    <name type="synonym">Caerostris bankana</name>
    <dbReference type="NCBI Taxonomy" id="172846"/>
    <lineage>
        <taxon>Eukaryota</taxon>
        <taxon>Metazoa</taxon>
        <taxon>Ecdysozoa</taxon>
        <taxon>Arthropoda</taxon>
        <taxon>Chelicerata</taxon>
        <taxon>Arachnida</taxon>
        <taxon>Araneae</taxon>
        <taxon>Araneomorphae</taxon>
        <taxon>Entelegynae</taxon>
        <taxon>Araneoidea</taxon>
        <taxon>Araneidae</taxon>
        <taxon>Caerostris</taxon>
    </lineage>
</organism>
<evidence type="ECO:0000313" key="2">
    <source>
        <dbReference type="EMBL" id="GIX71570.1"/>
    </source>
</evidence>
<feature type="compositionally biased region" description="Basic and acidic residues" evidence="1">
    <location>
        <begin position="10"/>
        <end position="22"/>
    </location>
</feature>
<sequence>LRIAEQLNKSCKEGGQQERRETQQLNLAGSEFNHK</sequence>
<feature type="region of interest" description="Disordered" evidence="1">
    <location>
        <begin position="1"/>
        <end position="35"/>
    </location>
</feature>
<feature type="non-terminal residue" evidence="2">
    <location>
        <position position="1"/>
    </location>
</feature>
<name>A0AAV4MI94_CAEEX</name>
<evidence type="ECO:0000313" key="3">
    <source>
        <dbReference type="Proteomes" id="UP001054945"/>
    </source>
</evidence>
<evidence type="ECO:0008006" key="4">
    <source>
        <dbReference type="Google" id="ProtNLM"/>
    </source>
</evidence>
<accession>A0AAV4MI94</accession>
<protein>
    <recommendedName>
        <fullName evidence="4">LEAFY</fullName>
    </recommendedName>
</protein>
<dbReference type="EMBL" id="BPLR01019766">
    <property type="protein sequence ID" value="GIX71570.1"/>
    <property type="molecule type" value="Genomic_DNA"/>
</dbReference>
<comment type="caution">
    <text evidence="2">The sequence shown here is derived from an EMBL/GenBank/DDBJ whole genome shotgun (WGS) entry which is preliminary data.</text>
</comment>
<dbReference type="Proteomes" id="UP001054945">
    <property type="component" value="Unassembled WGS sequence"/>
</dbReference>
<evidence type="ECO:0000256" key="1">
    <source>
        <dbReference type="SAM" id="MobiDB-lite"/>
    </source>
</evidence>
<dbReference type="AlphaFoldDB" id="A0AAV4MI94"/>